<organism evidence="4 5">
    <name type="scientific">Pseudooceanicola spongiae</name>
    <dbReference type="NCBI Taxonomy" id="2613965"/>
    <lineage>
        <taxon>Bacteria</taxon>
        <taxon>Pseudomonadati</taxon>
        <taxon>Pseudomonadota</taxon>
        <taxon>Alphaproteobacteria</taxon>
        <taxon>Rhodobacterales</taxon>
        <taxon>Paracoccaceae</taxon>
        <taxon>Pseudooceanicola</taxon>
    </lineage>
</organism>
<feature type="compositionally biased region" description="Basic and acidic residues" evidence="3">
    <location>
        <begin position="186"/>
        <end position="197"/>
    </location>
</feature>
<dbReference type="KEGG" id="pshq:F3W81_06900"/>
<evidence type="ECO:0000313" key="5">
    <source>
        <dbReference type="Proteomes" id="UP000594118"/>
    </source>
</evidence>
<dbReference type="GO" id="GO:0030527">
    <property type="term" value="F:structural constituent of chromatin"/>
    <property type="evidence" value="ECO:0007669"/>
    <property type="project" value="InterPro"/>
</dbReference>
<dbReference type="InterPro" id="IPR010992">
    <property type="entry name" value="IHF-like_DNA-bd_dom_sf"/>
</dbReference>
<comment type="similarity">
    <text evidence="1">Belongs to the bacterial histone-like protein family.</text>
</comment>
<protein>
    <recommendedName>
        <fullName evidence="6">DNA-binding protein</fullName>
    </recommendedName>
</protein>
<keyword evidence="5" id="KW-1185">Reference proteome</keyword>
<dbReference type="AlphaFoldDB" id="A0A7L9WUD6"/>
<name>A0A7L9WUD6_9RHOB</name>
<evidence type="ECO:0000256" key="3">
    <source>
        <dbReference type="SAM" id="MobiDB-lite"/>
    </source>
</evidence>
<dbReference type="Pfam" id="PF00216">
    <property type="entry name" value="Bac_DNA_binding"/>
    <property type="match status" value="1"/>
</dbReference>
<accession>A0A7L9WUD6</accession>
<proteinExistence type="inferred from homology"/>
<feature type="region of interest" description="Disordered" evidence="3">
    <location>
        <begin position="39"/>
        <end position="70"/>
    </location>
</feature>
<gene>
    <name evidence="4" type="ORF">F3W81_06900</name>
</gene>
<reference evidence="4 5" key="1">
    <citation type="submission" date="2019-10" db="EMBL/GenBank/DDBJ databases">
        <title>Pseudopuniceibacterium sp. HQ09 islated from Antarctica.</title>
        <authorList>
            <person name="Liao L."/>
            <person name="Su S."/>
            <person name="Chen B."/>
            <person name="Yu Y."/>
        </authorList>
    </citation>
    <scope>NUCLEOTIDE SEQUENCE [LARGE SCALE GENOMIC DNA]</scope>
    <source>
        <strain evidence="4 5">HQ09</strain>
    </source>
</reference>
<dbReference type="SUPFAM" id="SSF47729">
    <property type="entry name" value="IHF-like DNA-binding proteins"/>
    <property type="match status" value="1"/>
</dbReference>
<sequence length="197" mass="20826">MQGRALDTAPLRINWRNPRGCWINAEAAASLSTKVFQQDPAARESTVVTKSKAGEAKPKAIRKVSQPRASKARLAAPEATDAVLPAEAVDAPDAATPSESPELNKKDLIAQVVQRSGVKKKFAKPVIEALLVVLGDAIAEGRELNLQPLGKVKVTNTKSVANGKVMNTRIRQSDAARGAVESTGEDSGKETLADPAE</sequence>
<dbReference type="GO" id="GO:0003677">
    <property type="term" value="F:DNA binding"/>
    <property type="evidence" value="ECO:0007669"/>
    <property type="project" value="UniProtKB-KW"/>
</dbReference>
<evidence type="ECO:0000256" key="1">
    <source>
        <dbReference type="ARBA" id="ARBA00010529"/>
    </source>
</evidence>
<dbReference type="InterPro" id="IPR000119">
    <property type="entry name" value="Hist_DNA-bd"/>
</dbReference>
<evidence type="ECO:0008006" key="6">
    <source>
        <dbReference type="Google" id="ProtNLM"/>
    </source>
</evidence>
<keyword evidence="2" id="KW-0238">DNA-binding</keyword>
<evidence type="ECO:0000313" key="4">
    <source>
        <dbReference type="EMBL" id="QOL83128.1"/>
    </source>
</evidence>
<dbReference type="EMBL" id="CP045201">
    <property type="protein sequence ID" value="QOL83128.1"/>
    <property type="molecule type" value="Genomic_DNA"/>
</dbReference>
<evidence type="ECO:0000256" key="2">
    <source>
        <dbReference type="ARBA" id="ARBA00023125"/>
    </source>
</evidence>
<dbReference type="Gene3D" id="4.10.520.10">
    <property type="entry name" value="IHF-like DNA-binding proteins"/>
    <property type="match status" value="1"/>
</dbReference>
<feature type="region of interest" description="Disordered" evidence="3">
    <location>
        <begin position="170"/>
        <end position="197"/>
    </location>
</feature>
<dbReference type="Proteomes" id="UP000594118">
    <property type="component" value="Chromosome"/>
</dbReference>